<feature type="region of interest" description="Disordered" evidence="3">
    <location>
        <begin position="970"/>
        <end position="1016"/>
    </location>
</feature>
<feature type="domain" description="RIC1 C-terminal alpha solenoid region" evidence="4">
    <location>
        <begin position="893"/>
        <end position="940"/>
    </location>
</feature>
<evidence type="ECO:0000259" key="4">
    <source>
        <dbReference type="Pfam" id="PF07064"/>
    </source>
</evidence>
<dbReference type="Gene3D" id="2.130.10.10">
    <property type="entry name" value="YVTN repeat-like/Quinoprotein amine dehydrogenase"/>
    <property type="match status" value="1"/>
</dbReference>
<evidence type="ECO:0000256" key="2">
    <source>
        <dbReference type="ARBA" id="ARBA00023136"/>
    </source>
</evidence>
<feature type="compositionally biased region" description="Polar residues" evidence="3">
    <location>
        <begin position="1210"/>
        <end position="1235"/>
    </location>
</feature>
<dbReference type="InterPro" id="IPR009771">
    <property type="entry name" value="RIC1_C"/>
</dbReference>
<dbReference type="InterPro" id="IPR040096">
    <property type="entry name" value="Ric1"/>
</dbReference>
<dbReference type="EMBL" id="OOIP01000010">
    <property type="protein sequence ID" value="SPO38405.1"/>
    <property type="molecule type" value="Genomic_DNA"/>
</dbReference>
<feature type="compositionally biased region" description="Gly residues" evidence="3">
    <location>
        <begin position="1315"/>
        <end position="1330"/>
    </location>
</feature>
<feature type="compositionally biased region" description="Acidic residues" evidence="3">
    <location>
        <begin position="1356"/>
        <end position="1365"/>
    </location>
</feature>
<feature type="region of interest" description="Disordered" evidence="3">
    <location>
        <begin position="229"/>
        <end position="248"/>
    </location>
</feature>
<evidence type="ECO:0000313" key="5">
    <source>
        <dbReference type="EMBL" id="SPO38405.1"/>
    </source>
</evidence>
<reference evidence="5 6" key="1">
    <citation type="submission" date="2018-03" db="EMBL/GenBank/DDBJ databases">
        <authorList>
            <person name="Guldener U."/>
        </authorList>
    </citation>
    <scope>NUCLEOTIDE SEQUENCE [LARGE SCALE GENOMIC DNA]</scope>
    <source>
        <strain evidence="5 6">DAOM196992</strain>
    </source>
</reference>
<name>A0A5C3F358_9BASI</name>
<feature type="region of interest" description="Disordered" evidence="3">
    <location>
        <begin position="312"/>
        <end position="368"/>
    </location>
</feature>
<feature type="region of interest" description="Disordered" evidence="3">
    <location>
        <begin position="144"/>
        <end position="167"/>
    </location>
</feature>
<feature type="compositionally biased region" description="Basic and acidic residues" evidence="3">
    <location>
        <begin position="1331"/>
        <end position="1341"/>
    </location>
</feature>
<keyword evidence="6" id="KW-1185">Reference proteome</keyword>
<dbReference type="InterPro" id="IPR001680">
    <property type="entry name" value="WD40_rpt"/>
</dbReference>
<dbReference type="SMART" id="SM00320">
    <property type="entry name" value="WD40"/>
    <property type="match status" value="3"/>
</dbReference>
<evidence type="ECO:0000313" key="6">
    <source>
        <dbReference type="Proteomes" id="UP000323386"/>
    </source>
</evidence>
<comment type="subcellular location">
    <subcellularLocation>
        <location evidence="1">Membrane</location>
    </subcellularLocation>
</comment>
<dbReference type="GO" id="GO:0000139">
    <property type="term" value="C:Golgi membrane"/>
    <property type="evidence" value="ECO:0007669"/>
    <property type="project" value="TreeGrafter"/>
</dbReference>
<dbReference type="GO" id="GO:0005829">
    <property type="term" value="C:cytosol"/>
    <property type="evidence" value="ECO:0007669"/>
    <property type="project" value="TreeGrafter"/>
</dbReference>
<feature type="domain" description="RIC1 C-terminal alpha solenoid region" evidence="4">
    <location>
        <begin position="1013"/>
        <end position="1140"/>
    </location>
</feature>
<gene>
    <name evidence="5" type="ORF">PSFLO_03883</name>
</gene>
<evidence type="ECO:0000256" key="3">
    <source>
        <dbReference type="SAM" id="MobiDB-lite"/>
    </source>
</evidence>
<feature type="compositionally biased region" description="Basic and acidic residues" evidence="3">
    <location>
        <begin position="332"/>
        <end position="355"/>
    </location>
</feature>
<dbReference type="SUPFAM" id="SSF82171">
    <property type="entry name" value="DPP6 N-terminal domain-like"/>
    <property type="match status" value="1"/>
</dbReference>
<feature type="compositionally biased region" description="Polar residues" evidence="3">
    <location>
        <begin position="1002"/>
        <end position="1013"/>
    </location>
</feature>
<feature type="region of interest" description="Disordered" evidence="3">
    <location>
        <begin position="1"/>
        <end position="50"/>
    </location>
</feature>
<protein>
    <recommendedName>
        <fullName evidence="4">RIC1 C-terminal alpha solenoid region domain-containing protein</fullName>
    </recommendedName>
</protein>
<feature type="compositionally biased region" description="Basic and acidic residues" evidence="3">
    <location>
        <begin position="1145"/>
        <end position="1157"/>
    </location>
</feature>
<dbReference type="Proteomes" id="UP000323386">
    <property type="component" value="Unassembled WGS sequence"/>
</dbReference>
<dbReference type="GO" id="GO:0034066">
    <property type="term" value="C:Ric1-Rgp1 guanyl-nucleotide exchange factor complex"/>
    <property type="evidence" value="ECO:0007669"/>
    <property type="project" value="InterPro"/>
</dbReference>
<dbReference type="GO" id="GO:0042147">
    <property type="term" value="P:retrograde transport, endosome to Golgi"/>
    <property type="evidence" value="ECO:0007669"/>
    <property type="project" value="TreeGrafter"/>
</dbReference>
<accession>A0A5C3F358</accession>
<feature type="compositionally biased region" description="Acidic residues" evidence="3">
    <location>
        <begin position="1195"/>
        <end position="1207"/>
    </location>
</feature>
<keyword evidence="2" id="KW-0472">Membrane</keyword>
<dbReference type="OrthoDB" id="67540at2759"/>
<dbReference type="PANTHER" id="PTHR22746:SF10">
    <property type="entry name" value="GUANINE NUCLEOTIDE EXCHANGE FACTOR SUBUNIT RIC1"/>
    <property type="match status" value="1"/>
</dbReference>
<feature type="compositionally biased region" description="Low complexity" evidence="3">
    <location>
        <begin position="1252"/>
        <end position="1273"/>
    </location>
</feature>
<feature type="compositionally biased region" description="Basic and acidic residues" evidence="3">
    <location>
        <begin position="20"/>
        <end position="50"/>
    </location>
</feature>
<dbReference type="InterPro" id="IPR015943">
    <property type="entry name" value="WD40/YVTN_repeat-like_dom_sf"/>
</dbReference>
<dbReference type="GO" id="GO:0006886">
    <property type="term" value="P:intracellular protein transport"/>
    <property type="evidence" value="ECO:0007669"/>
    <property type="project" value="InterPro"/>
</dbReference>
<sequence>MYWPTSSAKRLHLSPSGLDRPLRDTTPGHDRKHDSGHASQDDPSEGPRSEHLVHLARSRNGQMWATLNAHTISIWQTRPSQVVAALTRTARSLEEYGSNTRIEWRPDGRALLVETDKSFLLLYSLVYLYPSSAIYSYVPPSGSGTKSKTGEPLAPGPNSLKNSFAPGAGESAAAGDLGLAGLVGEACELRFRLVIRIDAGLRWATSIETHMLVSTVSPPAVQCIRWPDDANDAVPRRDGDNSPGSSTSLISSLDWMLPSATGDDTDKYPAVHVEQIHYSRPMDVFVWITSDGRAYAANLDLDSRTKPWQGRCFHGARPRTRRSSAAAGGHLSRADSMRSEISEEGSHAPRKRTEDESGGASANAEAAPVPLSAEQRCTSVSINARFSLIAVGLQDGTIAVYNYRAAGRTPTPSHTLSVRQALKSTASYLQTGAVRSLSWTSDGYALAVGWDKAVGVWSTYGKLMGCSLREDWETASKHFSDSFMFGARDLFWGPGNTDLFVLAQSKPDKPLDCDNQLFVLPFAKSAVAGQHSPDNTRFAFFQTDDSVHVYRGGDQPDLSVIDPESDVWHHVKIPQAYLAASWPIRYASISSDGKLIAVAGRRGLAHFSSASGRWKTHKSIAQEQSFVVRGGMQWFQHVLIVACDAGGEYQLRLYSRDLDLDSSHLLDLQVLPSPVILTSLFDNSLLVYTADNTFYHFLIDLADDRIRLRLCGSITFEGVVGEPARVRGMSWMIPPSQQRFGDPVDDLTVATIIFLIDGKLVLLRPRRSADGEDEVAYDMQILADKIEYYWTHLQGIGTLENSLWGYDGTGIKLWLDALTIETFDMDDDDSSDIEGAHEYKTIEESVSMPLDFYPLCVLLEKGIVIGVECEVSLRRSLDFAIFRTNTNTHLFLHQVLRNYLENGQLDEAVFFASYYQSLVYFAHALEILLHAVLEDEADAGLGDVEYLRSASGAMLQRERSASSLLADVEDESFEEGEQGRQADSGADEGGSASEAGPHTPPRRSSSDPSNAAQPQRIRKPRIKAILPLVVEFLDHFDEALGVVVGCARKTEVARWGYLFDVVGKPRDLFEKCLRAGEYRTAGMYLLVLHNLEPLEESIAHTVRLLKVSVKMEEWGLCRDLLRFLKSIDDTGHALETAVRGARILEEDRKRDEERERGSPVARGSGGGKDGPLSVPSAPPHAMNRSSSAPTVLDATVEEDEDEEEDDETTPKLSSRPSMVGSTPQRAASVSASTRLGTPPPVPEVKINGRIMPSRTHSSPAPSSTSASSSSSSPYVGLGMGIGNKGLGMSLSRVGLRSSDRIWDTNRSGSGSPTGFKGGEGGKEGWWGNGRRGSDGGEEAKDAGGGVKAAVGADGQDKDEEADEGL</sequence>
<feature type="compositionally biased region" description="Low complexity" evidence="3">
    <location>
        <begin position="358"/>
        <end position="367"/>
    </location>
</feature>
<dbReference type="Pfam" id="PF25440">
    <property type="entry name" value="Beta-prop_RIC1_2nd"/>
    <property type="match status" value="1"/>
</dbReference>
<evidence type="ECO:0000256" key="1">
    <source>
        <dbReference type="ARBA" id="ARBA00004370"/>
    </source>
</evidence>
<feature type="region of interest" description="Disordered" evidence="3">
    <location>
        <begin position="1145"/>
        <end position="1365"/>
    </location>
</feature>
<proteinExistence type="predicted"/>
<dbReference type="Pfam" id="PF07064">
    <property type="entry name" value="RIC1"/>
    <property type="match status" value="2"/>
</dbReference>
<dbReference type="PANTHER" id="PTHR22746">
    <property type="entry name" value="RAB6A-GEF COMPLEX PARTNER PROTEIN 1"/>
    <property type="match status" value="1"/>
</dbReference>
<organism evidence="5 6">
    <name type="scientific">Pseudozyma flocculosa</name>
    <dbReference type="NCBI Taxonomy" id="84751"/>
    <lineage>
        <taxon>Eukaryota</taxon>
        <taxon>Fungi</taxon>
        <taxon>Dikarya</taxon>
        <taxon>Basidiomycota</taxon>
        <taxon>Ustilaginomycotina</taxon>
        <taxon>Ustilaginomycetes</taxon>
        <taxon>Ustilaginales</taxon>
        <taxon>Ustilaginaceae</taxon>
        <taxon>Pseudozyma</taxon>
    </lineage>
</organism>